<dbReference type="InterPro" id="IPR017972">
    <property type="entry name" value="Cyt_P450_CS"/>
</dbReference>
<evidence type="ECO:0000256" key="3">
    <source>
        <dbReference type="ARBA" id="ARBA00004406"/>
    </source>
</evidence>
<evidence type="ECO:0000313" key="15">
    <source>
        <dbReference type="EMBL" id="CAH1401480.1"/>
    </source>
</evidence>
<evidence type="ECO:0000256" key="12">
    <source>
        <dbReference type="ARBA" id="ARBA00023136"/>
    </source>
</evidence>
<dbReference type="PRINTS" id="PR00463">
    <property type="entry name" value="EP450I"/>
</dbReference>
<feature type="binding site" description="axial binding residue" evidence="13">
    <location>
        <position position="440"/>
    </location>
    <ligand>
        <name>heme</name>
        <dbReference type="ChEBI" id="CHEBI:30413"/>
    </ligand>
    <ligandPart>
        <name>Fe</name>
        <dbReference type="ChEBI" id="CHEBI:18248"/>
    </ligandPart>
</feature>
<gene>
    <name evidence="15" type="ORF">NEZAVI_LOCUS10493</name>
</gene>
<dbReference type="OrthoDB" id="2789670at2759"/>
<evidence type="ECO:0000256" key="7">
    <source>
        <dbReference type="ARBA" id="ARBA00022824"/>
    </source>
</evidence>
<evidence type="ECO:0000256" key="1">
    <source>
        <dbReference type="ARBA" id="ARBA00001971"/>
    </source>
</evidence>
<keyword evidence="10 13" id="KW-0408">Iron</keyword>
<evidence type="ECO:0000256" key="9">
    <source>
        <dbReference type="ARBA" id="ARBA00023002"/>
    </source>
</evidence>
<dbReference type="GO" id="GO:0005789">
    <property type="term" value="C:endoplasmic reticulum membrane"/>
    <property type="evidence" value="ECO:0007669"/>
    <property type="project" value="UniProtKB-SubCell"/>
</dbReference>
<evidence type="ECO:0000256" key="14">
    <source>
        <dbReference type="RuleBase" id="RU000461"/>
    </source>
</evidence>
<dbReference type="GO" id="GO:0004497">
    <property type="term" value="F:monooxygenase activity"/>
    <property type="evidence" value="ECO:0007669"/>
    <property type="project" value="UniProtKB-KW"/>
</dbReference>
<dbReference type="EMBL" id="OV725081">
    <property type="protein sequence ID" value="CAH1401480.1"/>
    <property type="molecule type" value="Genomic_DNA"/>
</dbReference>
<dbReference type="Pfam" id="PF00067">
    <property type="entry name" value="p450"/>
    <property type="match status" value="1"/>
</dbReference>
<dbReference type="PRINTS" id="PR00385">
    <property type="entry name" value="P450"/>
</dbReference>
<dbReference type="GO" id="GO:0020037">
    <property type="term" value="F:heme binding"/>
    <property type="evidence" value="ECO:0007669"/>
    <property type="project" value="InterPro"/>
</dbReference>
<dbReference type="GO" id="GO:0016705">
    <property type="term" value="F:oxidoreductase activity, acting on paired donors, with incorporation or reduction of molecular oxygen"/>
    <property type="evidence" value="ECO:0007669"/>
    <property type="project" value="InterPro"/>
</dbReference>
<evidence type="ECO:0000313" key="16">
    <source>
        <dbReference type="Proteomes" id="UP001152798"/>
    </source>
</evidence>
<evidence type="ECO:0000256" key="11">
    <source>
        <dbReference type="ARBA" id="ARBA00023033"/>
    </source>
</evidence>
<evidence type="ECO:0000256" key="4">
    <source>
        <dbReference type="ARBA" id="ARBA00010617"/>
    </source>
</evidence>
<dbReference type="InterPro" id="IPR002401">
    <property type="entry name" value="Cyt_P450_E_grp-I"/>
</dbReference>
<dbReference type="GO" id="GO:0005506">
    <property type="term" value="F:iron ion binding"/>
    <property type="evidence" value="ECO:0007669"/>
    <property type="project" value="InterPro"/>
</dbReference>
<keyword evidence="16" id="KW-1185">Reference proteome</keyword>
<dbReference type="InterPro" id="IPR050476">
    <property type="entry name" value="Insect_CytP450_Detox"/>
</dbReference>
<keyword evidence="12" id="KW-0472">Membrane</keyword>
<evidence type="ECO:0000256" key="2">
    <source>
        <dbReference type="ARBA" id="ARBA00004174"/>
    </source>
</evidence>
<keyword evidence="11 14" id="KW-0503">Monooxygenase</keyword>
<dbReference type="Proteomes" id="UP001152798">
    <property type="component" value="Chromosome 5"/>
</dbReference>
<dbReference type="Gene3D" id="1.10.630.10">
    <property type="entry name" value="Cytochrome P450"/>
    <property type="match status" value="1"/>
</dbReference>
<evidence type="ECO:0000256" key="5">
    <source>
        <dbReference type="ARBA" id="ARBA00022617"/>
    </source>
</evidence>
<evidence type="ECO:0000256" key="10">
    <source>
        <dbReference type="ARBA" id="ARBA00023004"/>
    </source>
</evidence>
<evidence type="ECO:0000256" key="13">
    <source>
        <dbReference type="PIRSR" id="PIRSR602401-1"/>
    </source>
</evidence>
<organism evidence="15 16">
    <name type="scientific">Nezara viridula</name>
    <name type="common">Southern green stink bug</name>
    <name type="synonym">Cimex viridulus</name>
    <dbReference type="NCBI Taxonomy" id="85310"/>
    <lineage>
        <taxon>Eukaryota</taxon>
        <taxon>Metazoa</taxon>
        <taxon>Ecdysozoa</taxon>
        <taxon>Arthropoda</taxon>
        <taxon>Hexapoda</taxon>
        <taxon>Insecta</taxon>
        <taxon>Pterygota</taxon>
        <taxon>Neoptera</taxon>
        <taxon>Paraneoptera</taxon>
        <taxon>Hemiptera</taxon>
        <taxon>Heteroptera</taxon>
        <taxon>Panheteroptera</taxon>
        <taxon>Pentatomomorpha</taxon>
        <taxon>Pentatomoidea</taxon>
        <taxon>Pentatomidae</taxon>
        <taxon>Pentatominae</taxon>
        <taxon>Nezara</taxon>
    </lineage>
</organism>
<protein>
    <recommendedName>
        <fullName evidence="17">Cytochrome P450</fullName>
    </recommendedName>
</protein>
<comment type="similarity">
    <text evidence="4 14">Belongs to the cytochrome P450 family.</text>
</comment>
<keyword evidence="8" id="KW-0492">Microsome</keyword>
<dbReference type="InterPro" id="IPR036396">
    <property type="entry name" value="Cyt_P450_sf"/>
</dbReference>
<keyword evidence="9 14" id="KW-0560">Oxidoreductase</keyword>
<dbReference type="SUPFAM" id="SSF48264">
    <property type="entry name" value="Cytochrome P450"/>
    <property type="match status" value="1"/>
</dbReference>
<name>A0A9P0HGH1_NEZVI</name>
<evidence type="ECO:0008006" key="17">
    <source>
        <dbReference type="Google" id="ProtNLM"/>
    </source>
</evidence>
<dbReference type="InterPro" id="IPR001128">
    <property type="entry name" value="Cyt_P450"/>
</dbReference>
<dbReference type="PROSITE" id="PS00086">
    <property type="entry name" value="CYTOCHROME_P450"/>
    <property type="match status" value="1"/>
</dbReference>
<comment type="subcellular location">
    <subcellularLocation>
        <location evidence="3">Endoplasmic reticulum membrane</location>
        <topology evidence="3">Peripheral membrane protein</topology>
    </subcellularLocation>
    <subcellularLocation>
        <location evidence="2">Microsome membrane</location>
        <topology evidence="2">Peripheral membrane protein</topology>
    </subcellularLocation>
</comment>
<accession>A0A9P0HGH1</accession>
<proteinExistence type="inferred from homology"/>
<dbReference type="PANTHER" id="PTHR24292">
    <property type="entry name" value="CYTOCHROME P450"/>
    <property type="match status" value="1"/>
</dbReference>
<dbReference type="PANTHER" id="PTHR24292:SF54">
    <property type="entry name" value="CYP9F3-RELATED"/>
    <property type="match status" value="1"/>
</dbReference>
<comment type="cofactor">
    <cofactor evidence="1 13">
        <name>heme</name>
        <dbReference type="ChEBI" id="CHEBI:30413"/>
    </cofactor>
</comment>
<keyword evidence="5 13" id="KW-0349">Heme</keyword>
<dbReference type="CDD" id="cd11056">
    <property type="entry name" value="CYP6-like"/>
    <property type="match status" value="1"/>
</dbReference>
<dbReference type="FunFam" id="1.10.630.10:FF:000042">
    <property type="entry name" value="Cytochrome P450"/>
    <property type="match status" value="1"/>
</dbReference>
<keyword evidence="7" id="KW-0256">Endoplasmic reticulum</keyword>
<sequence>MLAIILVVLAAYAFYQYSVWTFDYWKKRKVPHPPPVPLFGNIKEVVLMKQYPGHCHQQIYKMYPNEKFVGLYQLRMPSLLIRDPSLVKQCLIKDFDHFFDRGFHTDEEREPLTGHLVSLTGTRWKLLRTKLTPVFSSGKIKQMFPLLLDCSDQLRDFIKTQMGGKEGVLEMREVTARFTTDVIGTVAFGLQFESMSGDSVFRQMGKRALQPTVAGALAKAMRCFTPKLFDLLKMRTFPEEINSFFTNVVSETMKQRTEANYGRNDFLQLMMQLRDASGADIAKNDIELNDQVIAAQAFVFFLAGFETSSTTLSYCLYELAKNRQCQEAVFNEIQEVMKKHGELSYEAVSDMIYLEQVLLETMRMYPPVGNLCRVCTKPYRIPGTDIQLDEGVSLVIPVFALHHDPELYPDPESFIPERFTDKELQKAPYYLPFGGGPRICIGQRFAMIEMKLALLRLLENYTFSLSSKTPPELPVEPKSFIMAPIGGIWLNLNARS</sequence>
<reference evidence="15" key="1">
    <citation type="submission" date="2022-01" db="EMBL/GenBank/DDBJ databases">
        <authorList>
            <person name="King R."/>
        </authorList>
    </citation>
    <scope>NUCLEOTIDE SEQUENCE</scope>
</reference>
<keyword evidence="6 13" id="KW-0479">Metal-binding</keyword>
<evidence type="ECO:0000256" key="8">
    <source>
        <dbReference type="ARBA" id="ARBA00022848"/>
    </source>
</evidence>
<evidence type="ECO:0000256" key="6">
    <source>
        <dbReference type="ARBA" id="ARBA00022723"/>
    </source>
</evidence>
<dbReference type="AlphaFoldDB" id="A0A9P0HGH1"/>